<keyword evidence="3" id="KW-1003">Cell membrane</keyword>
<sequence length="233" mass="24898">MAVPPNTDAAFLREVDEELRRDQMAKAARRYGVAAVAVIVLALVGFAGWLLWQSHEQSVAADEGAALTKAYDDLNAAKPDAAQTELTTLAQSRGEGYRALALMSQGDALLQKKDLRGAAAKFGAVASDTSIGQPFRDLALVRQTTAEFDTVKPEIVVARLRGIAVKGNPWFGSAGELVAISYLRMGRRDLAGTLYGQIAQNPDMPETIRQRAVQMAGILGVDAVSGAKEQKSQ</sequence>
<evidence type="ECO:0000256" key="4">
    <source>
        <dbReference type="ARBA" id="ARBA00022692"/>
    </source>
</evidence>
<keyword evidence="5 8" id="KW-1133">Transmembrane helix</keyword>
<protein>
    <recommendedName>
        <fullName evidence="9">Ancillary SecYEG translocon subunit/Cell division coordinator CpoB TPR domain-containing protein</fullName>
    </recommendedName>
</protein>
<keyword evidence="11" id="KW-1185">Reference proteome</keyword>
<proteinExistence type="predicted"/>
<evidence type="ECO:0000313" key="10">
    <source>
        <dbReference type="EMBL" id="TPG47025.1"/>
    </source>
</evidence>
<dbReference type="PANTHER" id="PTHR38035">
    <property type="entry name" value="UPF0070 PROTEIN YFGM"/>
    <property type="match status" value="1"/>
</dbReference>
<comment type="subcellular location">
    <subcellularLocation>
        <location evidence="2">Cell membrane</location>
    </subcellularLocation>
    <subcellularLocation>
        <location evidence="1">Membrane</location>
        <topology evidence="1">Single-pass membrane protein</topology>
    </subcellularLocation>
</comment>
<dbReference type="AlphaFoldDB" id="A0A502FC80"/>
<dbReference type="InterPro" id="IPR018704">
    <property type="entry name" value="SecYEG/CpoB_TPR"/>
</dbReference>
<evidence type="ECO:0000256" key="7">
    <source>
        <dbReference type="ARBA" id="ARBA00023186"/>
    </source>
</evidence>
<comment type="caution">
    <text evidence="10">The sequence shown here is derived from an EMBL/GenBank/DDBJ whole genome shotgun (WGS) entry which is preliminary data.</text>
</comment>
<evidence type="ECO:0000259" key="9">
    <source>
        <dbReference type="Pfam" id="PF09976"/>
    </source>
</evidence>
<evidence type="ECO:0000256" key="6">
    <source>
        <dbReference type="ARBA" id="ARBA00023136"/>
    </source>
</evidence>
<keyword evidence="7" id="KW-0143">Chaperone</keyword>
<evidence type="ECO:0000256" key="1">
    <source>
        <dbReference type="ARBA" id="ARBA00004167"/>
    </source>
</evidence>
<feature type="transmembrane region" description="Helical" evidence="8">
    <location>
        <begin position="31"/>
        <end position="52"/>
    </location>
</feature>
<dbReference type="OrthoDB" id="7173339at2"/>
<evidence type="ECO:0000256" key="8">
    <source>
        <dbReference type="SAM" id="Phobius"/>
    </source>
</evidence>
<keyword evidence="6 8" id="KW-0472">Membrane</keyword>
<dbReference type="InterPro" id="IPR026039">
    <property type="entry name" value="YfgM"/>
</dbReference>
<evidence type="ECO:0000313" key="11">
    <source>
        <dbReference type="Proteomes" id="UP000319931"/>
    </source>
</evidence>
<evidence type="ECO:0000256" key="2">
    <source>
        <dbReference type="ARBA" id="ARBA00004236"/>
    </source>
</evidence>
<gene>
    <name evidence="10" type="ORF">EAH76_23010</name>
</gene>
<dbReference type="EMBL" id="RCZC01000012">
    <property type="protein sequence ID" value="TPG47025.1"/>
    <property type="molecule type" value="Genomic_DNA"/>
</dbReference>
<keyword evidence="4 8" id="KW-0812">Transmembrane</keyword>
<evidence type="ECO:0000256" key="5">
    <source>
        <dbReference type="ARBA" id="ARBA00022989"/>
    </source>
</evidence>
<dbReference type="GO" id="GO:0044877">
    <property type="term" value="F:protein-containing complex binding"/>
    <property type="evidence" value="ECO:0007669"/>
    <property type="project" value="InterPro"/>
</dbReference>
<evidence type="ECO:0000256" key="3">
    <source>
        <dbReference type="ARBA" id="ARBA00022475"/>
    </source>
</evidence>
<feature type="domain" description="Ancillary SecYEG translocon subunit/Cell division coordinator CpoB TPR" evidence="9">
    <location>
        <begin position="30"/>
        <end position="197"/>
    </location>
</feature>
<dbReference type="GO" id="GO:0005886">
    <property type="term" value="C:plasma membrane"/>
    <property type="evidence" value="ECO:0007669"/>
    <property type="project" value="UniProtKB-SubCell"/>
</dbReference>
<name>A0A502FC80_9SPHN</name>
<reference evidence="10 11" key="1">
    <citation type="journal article" date="2019" name="Environ. Microbiol.">
        <title>Species interactions and distinct microbial communities in high Arctic permafrost affected cryosols are associated with the CH4 and CO2 gas fluxes.</title>
        <authorList>
            <person name="Altshuler I."/>
            <person name="Hamel J."/>
            <person name="Turney S."/>
            <person name="Magnuson E."/>
            <person name="Levesque R."/>
            <person name="Greer C."/>
            <person name="Whyte L.G."/>
        </authorList>
    </citation>
    <scope>NUCLEOTIDE SEQUENCE [LARGE SCALE GENOMIC DNA]</scope>
    <source>
        <strain evidence="10 11">E6.1</strain>
    </source>
</reference>
<dbReference type="PANTHER" id="PTHR38035:SF1">
    <property type="entry name" value="ANCILLARY SECYEG TRANSLOCON SUBUNIT"/>
    <property type="match status" value="1"/>
</dbReference>
<dbReference type="Proteomes" id="UP000319931">
    <property type="component" value="Unassembled WGS sequence"/>
</dbReference>
<organism evidence="10 11">
    <name type="scientific">Sphingomonas glacialis</name>
    <dbReference type="NCBI Taxonomy" id="658225"/>
    <lineage>
        <taxon>Bacteria</taxon>
        <taxon>Pseudomonadati</taxon>
        <taxon>Pseudomonadota</taxon>
        <taxon>Alphaproteobacteria</taxon>
        <taxon>Sphingomonadales</taxon>
        <taxon>Sphingomonadaceae</taxon>
        <taxon>Sphingomonas</taxon>
    </lineage>
</organism>
<accession>A0A502FC80</accession>
<dbReference type="Pfam" id="PF09976">
    <property type="entry name" value="TPR_21"/>
    <property type="match status" value="1"/>
</dbReference>